<comment type="caution">
    <text evidence="1">The sequence shown here is derived from an EMBL/GenBank/DDBJ whole genome shotgun (WGS) entry which is preliminary data.</text>
</comment>
<dbReference type="PANTHER" id="PTHR33198">
    <property type="entry name" value="ANK_REP_REGION DOMAIN-CONTAINING PROTEIN-RELATED"/>
    <property type="match status" value="1"/>
</dbReference>
<gene>
    <name evidence="1" type="ORF">PEVE_00015383</name>
</gene>
<dbReference type="EMBL" id="CALNXI010002188">
    <property type="protein sequence ID" value="CAH3184356.1"/>
    <property type="molecule type" value="Genomic_DNA"/>
</dbReference>
<accession>A0ABN8S0W8</accession>
<protein>
    <submittedName>
        <fullName evidence="1">Uncharacterized protein</fullName>
    </submittedName>
</protein>
<evidence type="ECO:0000313" key="2">
    <source>
        <dbReference type="Proteomes" id="UP001159427"/>
    </source>
</evidence>
<organism evidence="1 2">
    <name type="scientific">Porites evermanni</name>
    <dbReference type="NCBI Taxonomy" id="104178"/>
    <lineage>
        <taxon>Eukaryota</taxon>
        <taxon>Metazoa</taxon>
        <taxon>Cnidaria</taxon>
        <taxon>Anthozoa</taxon>
        <taxon>Hexacorallia</taxon>
        <taxon>Scleractinia</taxon>
        <taxon>Fungiina</taxon>
        <taxon>Poritidae</taxon>
        <taxon>Porites</taxon>
    </lineage>
</organism>
<dbReference type="Proteomes" id="UP001159427">
    <property type="component" value="Unassembled WGS sequence"/>
</dbReference>
<reference evidence="1 2" key="1">
    <citation type="submission" date="2022-05" db="EMBL/GenBank/DDBJ databases">
        <authorList>
            <consortium name="Genoscope - CEA"/>
            <person name="William W."/>
        </authorList>
    </citation>
    <scope>NUCLEOTIDE SEQUENCE [LARGE SCALE GENOMIC DNA]</scope>
</reference>
<evidence type="ECO:0000313" key="1">
    <source>
        <dbReference type="EMBL" id="CAH3184356.1"/>
    </source>
</evidence>
<feature type="non-terminal residue" evidence="1">
    <location>
        <position position="176"/>
    </location>
</feature>
<proteinExistence type="predicted"/>
<keyword evidence="2" id="KW-1185">Reference proteome</keyword>
<dbReference type="PANTHER" id="PTHR33198:SF20">
    <property type="entry name" value="RETROTRANSPOSON GAG DOMAIN-CONTAINING PROTEIN"/>
    <property type="match status" value="1"/>
</dbReference>
<name>A0ABN8S0W8_9CNID</name>
<sequence length="176" mass="20716">MAGFDTNLNYGTFDPDMDPTSVGSRFRKYVERCKVYALAINIKDKARKRALFLHCAGQKKTPVRISKPPLRNSWNILNPRKHHLFNIYQFRQLTQEKEESYDDFATRLKLAAGPCDFPTDWRDVEIQLQLIEKGKSRRVRRRLLSKPHTLMEALDFARSQEMSDKQAERIEIDRQS</sequence>